<dbReference type="GO" id="GO:0042910">
    <property type="term" value="F:xenobiotic transmembrane transporter activity"/>
    <property type="evidence" value="ECO:0007669"/>
    <property type="project" value="InterPro"/>
</dbReference>
<keyword evidence="12" id="KW-1185">Reference proteome</keyword>
<keyword evidence="7" id="KW-0406">Ion transport</keyword>
<keyword evidence="8 10" id="KW-0472">Membrane</keyword>
<comment type="caution">
    <text evidence="11">The sequence shown here is derived from an EMBL/GenBank/DDBJ whole genome shotgun (WGS) entry which is preliminary data.</text>
</comment>
<proteinExistence type="predicted"/>
<organism evidence="11 12">
    <name type="scientific">Alginatibacterium sediminis</name>
    <dbReference type="NCBI Taxonomy" id="2164068"/>
    <lineage>
        <taxon>Bacteria</taxon>
        <taxon>Pseudomonadati</taxon>
        <taxon>Pseudomonadota</taxon>
        <taxon>Gammaproteobacteria</taxon>
        <taxon>Alteromonadales</taxon>
        <taxon>Alteromonadaceae</taxon>
        <taxon>Alginatibacterium</taxon>
    </lineage>
</organism>
<evidence type="ECO:0000256" key="10">
    <source>
        <dbReference type="SAM" id="Phobius"/>
    </source>
</evidence>
<keyword evidence="3" id="KW-0050">Antiport</keyword>
<evidence type="ECO:0000256" key="4">
    <source>
        <dbReference type="ARBA" id="ARBA00022475"/>
    </source>
</evidence>
<feature type="transmembrane region" description="Helical" evidence="10">
    <location>
        <begin position="235"/>
        <end position="256"/>
    </location>
</feature>
<feature type="transmembrane region" description="Helical" evidence="10">
    <location>
        <begin position="195"/>
        <end position="214"/>
    </location>
</feature>
<evidence type="ECO:0000256" key="7">
    <source>
        <dbReference type="ARBA" id="ARBA00023065"/>
    </source>
</evidence>
<feature type="transmembrane region" description="Helical" evidence="10">
    <location>
        <begin position="350"/>
        <end position="370"/>
    </location>
</feature>
<name>A0A420E9Y8_9ALTE</name>
<evidence type="ECO:0000256" key="2">
    <source>
        <dbReference type="ARBA" id="ARBA00022448"/>
    </source>
</evidence>
<dbReference type="GO" id="GO:0015297">
    <property type="term" value="F:antiporter activity"/>
    <property type="evidence" value="ECO:0007669"/>
    <property type="project" value="UniProtKB-KW"/>
</dbReference>
<feature type="transmembrane region" description="Helical" evidence="10">
    <location>
        <begin position="52"/>
        <end position="80"/>
    </location>
</feature>
<evidence type="ECO:0000313" key="12">
    <source>
        <dbReference type="Proteomes" id="UP000286482"/>
    </source>
</evidence>
<feature type="transmembrane region" description="Helical" evidence="10">
    <location>
        <begin position="168"/>
        <end position="189"/>
    </location>
</feature>
<evidence type="ECO:0000256" key="3">
    <source>
        <dbReference type="ARBA" id="ARBA00022449"/>
    </source>
</evidence>
<feature type="transmembrane region" description="Helical" evidence="10">
    <location>
        <begin position="382"/>
        <end position="401"/>
    </location>
</feature>
<comment type="subcellular location">
    <subcellularLocation>
        <location evidence="1">Cell inner membrane</location>
        <topology evidence="1">Multi-pass membrane protein</topology>
    </subcellularLocation>
</comment>
<keyword evidence="4" id="KW-1003">Cell membrane</keyword>
<dbReference type="PANTHER" id="PTHR43298:SF2">
    <property type="entry name" value="FMN_FAD EXPORTER YEEO-RELATED"/>
    <property type="match status" value="1"/>
</dbReference>
<evidence type="ECO:0000256" key="1">
    <source>
        <dbReference type="ARBA" id="ARBA00004429"/>
    </source>
</evidence>
<dbReference type="EMBL" id="RAQO01000007">
    <property type="protein sequence ID" value="RKF17485.1"/>
    <property type="molecule type" value="Genomic_DNA"/>
</dbReference>
<keyword evidence="6 10" id="KW-1133">Transmembrane helix</keyword>
<gene>
    <name evidence="11" type="ORF">DBZ36_13655</name>
</gene>
<dbReference type="GO" id="GO:0005886">
    <property type="term" value="C:plasma membrane"/>
    <property type="evidence" value="ECO:0007669"/>
    <property type="project" value="UniProtKB-SubCell"/>
</dbReference>
<dbReference type="InterPro" id="IPR050222">
    <property type="entry name" value="MATE_MdtK"/>
</dbReference>
<reference evidence="11 12" key="1">
    <citation type="submission" date="2018-09" db="EMBL/GenBank/DDBJ databases">
        <authorList>
            <person name="Wang Z."/>
        </authorList>
    </citation>
    <scope>NUCLEOTIDE SEQUENCE [LARGE SCALE GENOMIC DNA]</scope>
    <source>
        <strain evidence="11 12">ALS 81</strain>
    </source>
</reference>
<dbReference type="PANTHER" id="PTHR43298">
    <property type="entry name" value="MULTIDRUG RESISTANCE PROTEIN NORM-RELATED"/>
    <property type="match status" value="1"/>
</dbReference>
<dbReference type="RefSeq" id="WP_120355510.1">
    <property type="nucleotide sequence ID" value="NZ_RAQO01000007.1"/>
</dbReference>
<feature type="transmembrane region" description="Helical" evidence="10">
    <location>
        <begin position="135"/>
        <end position="156"/>
    </location>
</feature>
<dbReference type="Proteomes" id="UP000286482">
    <property type="component" value="Unassembled WGS sequence"/>
</dbReference>
<dbReference type="InterPro" id="IPR002528">
    <property type="entry name" value="MATE_fam"/>
</dbReference>
<dbReference type="NCBIfam" id="TIGR00797">
    <property type="entry name" value="matE"/>
    <property type="match status" value="1"/>
</dbReference>
<feature type="transmembrane region" description="Helical" evidence="10">
    <location>
        <begin position="413"/>
        <end position="435"/>
    </location>
</feature>
<keyword evidence="2" id="KW-0813">Transport</keyword>
<feature type="transmembrane region" description="Helical" evidence="10">
    <location>
        <begin position="12"/>
        <end position="32"/>
    </location>
</feature>
<dbReference type="InterPro" id="IPR048279">
    <property type="entry name" value="MdtK-like"/>
</dbReference>
<keyword evidence="5 10" id="KW-0812">Transmembrane</keyword>
<dbReference type="OrthoDB" id="9806302at2"/>
<evidence type="ECO:0000256" key="9">
    <source>
        <dbReference type="ARBA" id="ARBA00031636"/>
    </source>
</evidence>
<protein>
    <recommendedName>
        <fullName evidence="9">Multidrug-efflux transporter</fullName>
    </recommendedName>
</protein>
<dbReference type="AlphaFoldDB" id="A0A420E9Y8"/>
<evidence type="ECO:0000256" key="5">
    <source>
        <dbReference type="ARBA" id="ARBA00022692"/>
    </source>
</evidence>
<feature type="transmembrane region" description="Helical" evidence="10">
    <location>
        <begin position="92"/>
        <end position="115"/>
    </location>
</feature>
<evidence type="ECO:0000256" key="8">
    <source>
        <dbReference type="ARBA" id="ARBA00023136"/>
    </source>
</evidence>
<evidence type="ECO:0000256" key="6">
    <source>
        <dbReference type="ARBA" id="ARBA00022989"/>
    </source>
</evidence>
<evidence type="ECO:0000313" key="11">
    <source>
        <dbReference type="EMBL" id="RKF17485.1"/>
    </source>
</evidence>
<accession>A0A420E9Y8</accession>
<feature type="transmembrane region" description="Helical" evidence="10">
    <location>
        <begin position="315"/>
        <end position="334"/>
    </location>
</feature>
<feature type="transmembrane region" description="Helical" evidence="10">
    <location>
        <begin position="268"/>
        <end position="295"/>
    </location>
</feature>
<dbReference type="PIRSF" id="PIRSF006603">
    <property type="entry name" value="DinF"/>
    <property type="match status" value="1"/>
</dbReference>
<dbReference type="Pfam" id="PF01554">
    <property type="entry name" value="MatE"/>
    <property type="match status" value="2"/>
</dbReference>
<sequence length="480" mass="50825">MPKAKFVSGSILSHIFLMTTTNALGLTALFLVDLADLYFISLLGQAELAAAVGYAGSIAFFTTSLSIGLSITMTALVAKAIGQKKRLEAGQLVTNTLVTGFMLSAVVAALTFYYSEPLLELLGAKGETLNLANDYLRILLPSLPILGLGMSAGAALRSIGDARRAMWSTLIGGAINAALDPLFIFGFGWDLQGAALASVMARFGLAGIALWGVIRVHKLIAPFSMSRWLAHQKRIFAIAVPAMMTNVATPFGNAYVTAAIAGFGDSYVAGWAVIGRVIPVAFGMIFSLSGAVGPIIGQNFGALKFERVRQALHQAMGFAFGYVALISVVVFLLREPLVNAFGITGEGRELVLFFCVWICFSFVFNGALFVSNAALNNIGYPMLSTLMNVGKATIGTVPFVYFASQIGGAIDILIAQAIGTVVFGIGAYALAFYMLAKVKVKQAVVDEEANLQPQMPMTAFCSSRAYMASNIDTNDAKSLD</sequence>
<dbReference type="GO" id="GO:0006811">
    <property type="term" value="P:monoatomic ion transport"/>
    <property type="evidence" value="ECO:0007669"/>
    <property type="project" value="UniProtKB-KW"/>
</dbReference>